<dbReference type="Proteomes" id="UP000187194">
    <property type="component" value="Unassembled WGS sequence"/>
</dbReference>
<gene>
    <name evidence="1" type="ORF">BW685_29220</name>
</gene>
<evidence type="ECO:0000313" key="2">
    <source>
        <dbReference type="Proteomes" id="UP000187194"/>
    </source>
</evidence>
<reference evidence="1 2" key="1">
    <citation type="submission" date="2017-01" db="EMBL/GenBank/DDBJ databases">
        <title>Phylogeographic, genomic and meropenem susceptibility analysis of Burkholderia ubonensis.</title>
        <authorList>
            <person name="Price E.P."/>
            <person name="Sarovich D.S."/>
            <person name="Webb J.R."/>
            <person name="Hall C.M."/>
            <person name="Sahl J.W."/>
            <person name="Kaestli M."/>
            <person name="Mayo M."/>
            <person name="Harrington G."/>
            <person name="Baker A.L."/>
            <person name="Sidak-Loftis L.C."/>
            <person name="Lummis M."/>
            <person name="Schupp J.M."/>
            <person name="Gillece J.D."/>
            <person name="Tuanyok A."/>
            <person name="Warner J."/>
            <person name="Busch J.D."/>
            <person name="Keim P."/>
            <person name="Currie B.J."/>
            <person name="Wagner D.M."/>
        </authorList>
    </citation>
    <scope>NUCLEOTIDE SEQUENCE [LARGE SCALE GENOMIC DNA]</scope>
    <source>
        <strain evidence="1 2">A21</strain>
    </source>
</reference>
<evidence type="ECO:0000313" key="1">
    <source>
        <dbReference type="EMBL" id="OMG69875.1"/>
    </source>
</evidence>
<comment type="caution">
    <text evidence="1">The sequence shown here is derived from an EMBL/GenBank/DDBJ whole genome shotgun (WGS) entry which is preliminary data.</text>
</comment>
<dbReference type="EMBL" id="MTJZ01000064">
    <property type="protein sequence ID" value="OMG69875.1"/>
    <property type="molecule type" value="Genomic_DNA"/>
</dbReference>
<proteinExistence type="predicted"/>
<protein>
    <submittedName>
        <fullName evidence="1">Uncharacterized protein</fullName>
    </submittedName>
</protein>
<organism evidence="1 2">
    <name type="scientific">Burkholderia ubonensis</name>
    <dbReference type="NCBI Taxonomy" id="101571"/>
    <lineage>
        <taxon>Bacteria</taxon>
        <taxon>Pseudomonadati</taxon>
        <taxon>Pseudomonadota</taxon>
        <taxon>Betaproteobacteria</taxon>
        <taxon>Burkholderiales</taxon>
        <taxon>Burkholderiaceae</taxon>
        <taxon>Burkholderia</taxon>
        <taxon>Burkholderia cepacia complex</taxon>
    </lineage>
</organism>
<accession>A0A1R1J3I3</accession>
<dbReference type="AlphaFoldDB" id="A0A1R1J3I3"/>
<name>A0A1R1J3I3_9BURK</name>
<sequence length="67" mass="7751">MNLFHEPPCAWRETCLESRLFRANGNAARKGKQDEPRSRNDVVKKVVDELRNSVHNLTSLLLTTQRC</sequence>